<comment type="similarity">
    <text evidence="3">Belongs to the secreted LysM effector family.</text>
</comment>
<keyword evidence="1" id="KW-0147">Chitin-binding</keyword>
<dbReference type="CDD" id="cd00118">
    <property type="entry name" value="LysM"/>
    <property type="match status" value="1"/>
</dbReference>
<dbReference type="Proteomes" id="UP001270362">
    <property type="component" value="Unassembled WGS sequence"/>
</dbReference>
<evidence type="ECO:0000313" key="7">
    <source>
        <dbReference type="EMBL" id="KAK3688700.1"/>
    </source>
</evidence>
<gene>
    <name evidence="7" type="ORF">B0T22DRAFT_479933</name>
</gene>
<keyword evidence="2" id="KW-0843">Virulence</keyword>
<dbReference type="Gene3D" id="3.10.350.10">
    <property type="entry name" value="LysM domain"/>
    <property type="match status" value="1"/>
</dbReference>
<dbReference type="InterPro" id="IPR036779">
    <property type="entry name" value="LysM_dom_sf"/>
</dbReference>
<evidence type="ECO:0000256" key="5">
    <source>
        <dbReference type="SAM" id="SignalP"/>
    </source>
</evidence>
<evidence type="ECO:0000256" key="4">
    <source>
        <dbReference type="SAM" id="MobiDB-lite"/>
    </source>
</evidence>
<dbReference type="AlphaFoldDB" id="A0AAE0X9S0"/>
<feature type="domain" description="LysM" evidence="6">
    <location>
        <begin position="118"/>
        <end position="164"/>
    </location>
</feature>
<dbReference type="SUPFAM" id="SSF54106">
    <property type="entry name" value="LysM domain"/>
    <property type="match status" value="1"/>
</dbReference>
<keyword evidence="8" id="KW-1185">Reference proteome</keyword>
<comment type="caution">
    <text evidence="7">The sequence shown here is derived from an EMBL/GenBank/DDBJ whole genome shotgun (WGS) entry which is preliminary data.</text>
</comment>
<evidence type="ECO:0000256" key="1">
    <source>
        <dbReference type="ARBA" id="ARBA00022669"/>
    </source>
</evidence>
<evidence type="ECO:0000256" key="2">
    <source>
        <dbReference type="ARBA" id="ARBA00023026"/>
    </source>
</evidence>
<keyword evidence="5" id="KW-0732">Signal</keyword>
<dbReference type="PANTHER" id="PTHR34997">
    <property type="entry name" value="AM15"/>
    <property type="match status" value="1"/>
</dbReference>
<evidence type="ECO:0000259" key="6">
    <source>
        <dbReference type="PROSITE" id="PS51782"/>
    </source>
</evidence>
<feature type="signal peptide" evidence="5">
    <location>
        <begin position="1"/>
        <end position="21"/>
    </location>
</feature>
<dbReference type="InterPro" id="IPR052210">
    <property type="entry name" value="LysM1-like"/>
</dbReference>
<dbReference type="PANTHER" id="PTHR34997:SF1">
    <property type="entry name" value="PEPTIDOGLYCAN-BINDING LYSIN DOMAIN"/>
    <property type="match status" value="1"/>
</dbReference>
<dbReference type="Pfam" id="PF01476">
    <property type="entry name" value="LysM"/>
    <property type="match status" value="1"/>
</dbReference>
<name>A0AAE0X9S0_9PEZI</name>
<organism evidence="7 8">
    <name type="scientific">Podospora appendiculata</name>
    <dbReference type="NCBI Taxonomy" id="314037"/>
    <lineage>
        <taxon>Eukaryota</taxon>
        <taxon>Fungi</taxon>
        <taxon>Dikarya</taxon>
        <taxon>Ascomycota</taxon>
        <taxon>Pezizomycotina</taxon>
        <taxon>Sordariomycetes</taxon>
        <taxon>Sordariomycetidae</taxon>
        <taxon>Sordariales</taxon>
        <taxon>Podosporaceae</taxon>
        <taxon>Podospora</taxon>
    </lineage>
</organism>
<feature type="region of interest" description="Disordered" evidence="4">
    <location>
        <begin position="72"/>
        <end position="102"/>
    </location>
</feature>
<sequence length="176" mass="18530">MRHFIARAAITALMTATGVLAGVEPAYNYEPHTIKTCNQYLAWNPSLDKDICTPFSLEQSYCVGICEKNCTTSTSTTSTASSTSTTKSASSSSTSTTARSAVATPTPVQDGIVKGCQAFTLVTTGSTCTEVANQYGLTVSELVALNPAFKADYSGIKTGFYAYVGVQCELPPEFAV</sequence>
<accession>A0AAE0X9S0</accession>
<feature type="chain" id="PRO_5042239513" description="LysM domain-containing protein" evidence="5">
    <location>
        <begin position="22"/>
        <end position="176"/>
    </location>
</feature>
<dbReference type="InterPro" id="IPR018392">
    <property type="entry name" value="LysM"/>
</dbReference>
<evidence type="ECO:0000313" key="8">
    <source>
        <dbReference type="Proteomes" id="UP001270362"/>
    </source>
</evidence>
<dbReference type="PROSITE" id="PS51782">
    <property type="entry name" value="LYSM"/>
    <property type="match status" value="1"/>
</dbReference>
<reference evidence="7" key="2">
    <citation type="submission" date="2023-06" db="EMBL/GenBank/DDBJ databases">
        <authorList>
            <consortium name="Lawrence Berkeley National Laboratory"/>
            <person name="Haridas S."/>
            <person name="Hensen N."/>
            <person name="Bonometti L."/>
            <person name="Westerberg I."/>
            <person name="Brannstrom I.O."/>
            <person name="Guillou S."/>
            <person name="Cros-Aarteil S."/>
            <person name="Calhoun S."/>
            <person name="Kuo A."/>
            <person name="Mondo S."/>
            <person name="Pangilinan J."/>
            <person name="Riley R."/>
            <person name="Labutti K."/>
            <person name="Andreopoulos B."/>
            <person name="Lipzen A."/>
            <person name="Chen C."/>
            <person name="Yanf M."/>
            <person name="Daum C."/>
            <person name="Ng V."/>
            <person name="Clum A."/>
            <person name="Steindorff A."/>
            <person name="Ohm R."/>
            <person name="Martin F."/>
            <person name="Silar P."/>
            <person name="Natvig D."/>
            <person name="Lalanne C."/>
            <person name="Gautier V."/>
            <person name="Ament-Velasquez S.L."/>
            <person name="Kruys A."/>
            <person name="Hutchinson M.I."/>
            <person name="Powell A.J."/>
            <person name="Barry K."/>
            <person name="Miller A.N."/>
            <person name="Grigoriev I.V."/>
            <person name="Debuchy R."/>
            <person name="Gladieux P."/>
            <person name="Thoren M.H."/>
            <person name="Johannesson H."/>
        </authorList>
    </citation>
    <scope>NUCLEOTIDE SEQUENCE</scope>
    <source>
        <strain evidence="7">CBS 314.62</strain>
    </source>
</reference>
<dbReference type="GO" id="GO:0008061">
    <property type="term" value="F:chitin binding"/>
    <property type="evidence" value="ECO:0007669"/>
    <property type="project" value="UniProtKB-KW"/>
</dbReference>
<evidence type="ECO:0000256" key="3">
    <source>
        <dbReference type="ARBA" id="ARBA00044955"/>
    </source>
</evidence>
<protein>
    <recommendedName>
        <fullName evidence="6">LysM domain-containing protein</fullName>
    </recommendedName>
</protein>
<dbReference type="EMBL" id="JAULSO010000002">
    <property type="protein sequence ID" value="KAK3688700.1"/>
    <property type="molecule type" value="Genomic_DNA"/>
</dbReference>
<proteinExistence type="inferred from homology"/>
<reference evidence="7" key="1">
    <citation type="journal article" date="2023" name="Mol. Phylogenet. Evol.">
        <title>Genome-scale phylogeny and comparative genomics of the fungal order Sordariales.</title>
        <authorList>
            <person name="Hensen N."/>
            <person name="Bonometti L."/>
            <person name="Westerberg I."/>
            <person name="Brannstrom I.O."/>
            <person name="Guillou S."/>
            <person name="Cros-Aarteil S."/>
            <person name="Calhoun S."/>
            <person name="Haridas S."/>
            <person name="Kuo A."/>
            <person name="Mondo S."/>
            <person name="Pangilinan J."/>
            <person name="Riley R."/>
            <person name="LaButti K."/>
            <person name="Andreopoulos B."/>
            <person name="Lipzen A."/>
            <person name="Chen C."/>
            <person name="Yan M."/>
            <person name="Daum C."/>
            <person name="Ng V."/>
            <person name="Clum A."/>
            <person name="Steindorff A."/>
            <person name="Ohm R.A."/>
            <person name="Martin F."/>
            <person name="Silar P."/>
            <person name="Natvig D.O."/>
            <person name="Lalanne C."/>
            <person name="Gautier V."/>
            <person name="Ament-Velasquez S.L."/>
            <person name="Kruys A."/>
            <person name="Hutchinson M.I."/>
            <person name="Powell A.J."/>
            <person name="Barry K."/>
            <person name="Miller A.N."/>
            <person name="Grigoriev I.V."/>
            <person name="Debuchy R."/>
            <person name="Gladieux P."/>
            <person name="Hiltunen Thoren M."/>
            <person name="Johannesson H."/>
        </authorList>
    </citation>
    <scope>NUCLEOTIDE SEQUENCE</scope>
    <source>
        <strain evidence="7">CBS 314.62</strain>
    </source>
</reference>